<comment type="function">
    <text evidence="7">Catalyzes the interconversion of L-alanine and D-alanine. May also act on other amino acids.</text>
</comment>
<dbReference type="PRINTS" id="PR00992">
    <property type="entry name" value="ALARACEMASE"/>
</dbReference>
<evidence type="ECO:0000256" key="6">
    <source>
        <dbReference type="ARBA" id="ARBA00023235"/>
    </source>
</evidence>
<feature type="domain" description="Alanine racemase C-terminal" evidence="10">
    <location>
        <begin position="252"/>
        <end position="378"/>
    </location>
</feature>
<evidence type="ECO:0000256" key="8">
    <source>
        <dbReference type="PIRSR" id="PIRSR600821-50"/>
    </source>
</evidence>
<dbReference type="GO" id="GO:0030170">
    <property type="term" value="F:pyridoxal phosphate binding"/>
    <property type="evidence" value="ECO:0007669"/>
    <property type="project" value="UniProtKB-UniRule"/>
</dbReference>
<dbReference type="OrthoDB" id="9813814at2"/>
<dbReference type="InterPro" id="IPR020622">
    <property type="entry name" value="Ala_racemase_pyridoxalP-BS"/>
</dbReference>
<comment type="caution">
    <text evidence="11">The sequence shown here is derived from an EMBL/GenBank/DDBJ whole genome shotgun (WGS) entry which is preliminary data.</text>
</comment>
<dbReference type="SUPFAM" id="SSF51419">
    <property type="entry name" value="PLP-binding barrel"/>
    <property type="match status" value="1"/>
</dbReference>
<dbReference type="SMART" id="SM01005">
    <property type="entry name" value="Ala_racemase_C"/>
    <property type="match status" value="1"/>
</dbReference>
<dbReference type="InterPro" id="IPR011079">
    <property type="entry name" value="Ala_racemase_C"/>
</dbReference>
<keyword evidence="12" id="KW-1185">Reference proteome</keyword>
<dbReference type="AlphaFoldDB" id="A0A317EDP4"/>
<dbReference type="EC" id="5.1.1.1" evidence="4 7"/>
<dbReference type="GO" id="GO:0005829">
    <property type="term" value="C:cytosol"/>
    <property type="evidence" value="ECO:0007669"/>
    <property type="project" value="TreeGrafter"/>
</dbReference>
<evidence type="ECO:0000256" key="2">
    <source>
        <dbReference type="ARBA" id="ARBA00001933"/>
    </source>
</evidence>
<gene>
    <name evidence="11" type="primary">alr</name>
    <name evidence="11" type="ORF">DKG74_03610</name>
</gene>
<evidence type="ECO:0000256" key="5">
    <source>
        <dbReference type="ARBA" id="ARBA00022898"/>
    </source>
</evidence>
<comment type="pathway">
    <text evidence="7">Amino-acid biosynthesis; D-alanine biosynthesis; D-alanine from L-alanine: step 1/1.</text>
</comment>
<evidence type="ECO:0000259" key="10">
    <source>
        <dbReference type="SMART" id="SM01005"/>
    </source>
</evidence>
<feature type="active site" description="Proton acceptor; specific for D-alanine" evidence="7">
    <location>
        <position position="48"/>
    </location>
</feature>
<feature type="active site" description="Proton acceptor; specific for L-alanine" evidence="7">
    <location>
        <position position="273"/>
    </location>
</feature>
<evidence type="ECO:0000256" key="9">
    <source>
        <dbReference type="PIRSR" id="PIRSR600821-52"/>
    </source>
</evidence>
<dbReference type="HAMAP" id="MF_01201">
    <property type="entry name" value="Ala_racemase"/>
    <property type="match status" value="1"/>
</dbReference>
<evidence type="ECO:0000313" key="11">
    <source>
        <dbReference type="EMBL" id="PWR24871.1"/>
    </source>
</evidence>
<protein>
    <recommendedName>
        <fullName evidence="4 7">Alanine racemase</fullName>
        <ecNumber evidence="4 7">5.1.1.1</ecNumber>
    </recommendedName>
</protein>
<dbReference type="Gene3D" id="3.20.20.10">
    <property type="entry name" value="Alanine racemase"/>
    <property type="match status" value="1"/>
</dbReference>
<comment type="similarity">
    <text evidence="3 7">Belongs to the alanine racemase family.</text>
</comment>
<dbReference type="PANTHER" id="PTHR30511">
    <property type="entry name" value="ALANINE RACEMASE"/>
    <property type="match status" value="1"/>
</dbReference>
<sequence>MLKNIEPAAAEGPVGATTRLTVDISAIAANWRMLAGLAAPAVAGAAVKGDAYGLGAARVAPALHAAGCRHFFVAHLGEGIALRPHLPADAAIFVLHGIPKGTAEEFTAHGLTPVLNSLGDIAAWSRAGMAIQRALPAALHVDTGMSRLGLSAPEVERLCAAPELLDGVSLDLVISHLACADDPANPMTAAQRLRFLDICDRLPTTGRPFRRALANSAGIFWGADYAFDLVRPGIALYGGNPVNGRLAPVRPVVRLEAGILQVREIDPPDTVGYGATHKVVRPTRVATVAVGYADGYLRAAGNRGLALIDGREVPVLGRISMDLMTIDVTDVAPERCRPGMDITLVGDSLTIDRVAATMDTVSYELLTRLGRRFARVYTGGAA</sequence>
<evidence type="ECO:0000256" key="4">
    <source>
        <dbReference type="ARBA" id="ARBA00013089"/>
    </source>
</evidence>
<accession>A0A317EDP4</accession>
<dbReference type="RefSeq" id="WP_109902748.1">
    <property type="nucleotide sequence ID" value="NZ_QGLE01000002.1"/>
</dbReference>
<feature type="binding site" evidence="7 9">
    <location>
        <position position="321"/>
    </location>
    <ligand>
        <name>substrate</name>
    </ligand>
</feature>
<dbReference type="UniPathway" id="UPA00042">
    <property type="reaction ID" value="UER00497"/>
</dbReference>
<dbReference type="SUPFAM" id="SSF50621">
    <property type="entry name" value="Alanine racemase C-terminal domain-like"/>
    <property type="match status" value="1"/>
</dbReference>
<dbReference type="Proteomes" id="UP000245461">
    <property type="component" value="Unassembled WGS sequence"/>
</dbReference>
<reference evidence="11 12" key="1">
    <citation type="submission" date="2018-05" db="EMBL/GenBank/DDBJ databases">
        <title>Zavarzinia sp. HR-AS.</title>
        <authorList>
            <person name="Lee Y."/>
            <person name="Jeon C.O."/>
        </authorList>
    </citation>
    <scope>NUCLEOTIDE SEQUENCE [LARGE SCALE GENOMIC DNA]</scope>
    <source>
        <strain evidence="11 12">HR-AS</strain>
    </source>
</reference>
<evidence type="ECO:0000313" key="12">
    <source>
        <dbReference type="Proteomes" id="UP000245461"/>
    </source>
</evidence>
<dbReference type="PANTHER" id="PTHR30511:SF0">
    <property type="entry name" value="ALANINE RACEMASE, CATABOLIC-RELATED"/>
    <property type="match status" value="1"/>
</dbReference>
<keyword evidence="5 7" id="KW-0663">Pyridoxal phosphate</keyword>
<dbReference type="GO" id="GO:0030632">
    <property type="term" value="P:D-alanine biosynthetic process"/>
    <property type="evidence" value="ECO:0007669"/>
    <property type="project" value="UniProtKB-UniRule"/>
</dbReference>
<dbReference type="GO" id="GO:0008784">
    <property type="term" value="F:alanine racemase activity"/>
    <property type="evidence" value="ECO:0007669"/>
    <property type="project" value="UniProtKB-UniRule"/>
</dbReference>
<organism evidence="11 12">
    <name type="scientific">Zavarzinia aquatilis</name>
    <dbReference type="NCBI Taxonomy" id="2211142"/>
    <lineage>
        <taxon>Bacteria</taxon>
        <taxon>Pseudomonadati</taxon>
        <taxon>Pseudomonadota</taxon>
        <taxon>Alphaproteobacteria</taxon>
        <taxon>Rhodospirillales</taxon>
        <taxon>Zavarziniaceae</taxon>
        <taxon>Zavarzinia</taxon>
    </lineage>
</organism>
<dbReference type="InterPro" id="IPR000821">
    <property type="entry name" value="Ala_racemase"/>
</dbReference>
<dbReference type="CDD" id="cd00430">
    <property type="entry name" value="PLPDE_III_AR"/>
    <property type="match status" value="1"/>
</dbReference>
<comment type="cofactor">
    <cofactor evidence="2 7 8">
        <name>pyridoxal 5'-phosphate</name>
        <dbReference type="ChEBI" id="CHEBI:597326"/>
    </cofactor>
</comment>
<comment type="catalytic activity">
    <reaction evidence="1 7">
        <text>L-alanine = D-alanine</text>
        <dbReference type="Rhea" id="RHEA:20249"/>
        <dbReference type="ChEBI" id="CHEBI:57416"/>
        <dbReference type="ChEBI" id="CHEBI:57972"/>
        <dbReference type="EC" id="5.1.1.1"/>
    </reaction>
</comment>
<dbReference type="Pfam" id="PF01168">
    <property type="entry name" value="Ala_racemase_N"/>
    <property type="match status" value="1"/>
</dbReference>
<dbReference type="Gene3D" id="2.40.37.10">
    <property type="entry name" value="Lyase, Ornithine Decarboxylase, Chain A, domain 1"/>
    <property type="match status" value="1"/>
</dbReference>
<dbReference type="Pfam" id="PF00842">
    <property type="entry name" value="Ala_racemase_C"/>
    <property type="match status" value="1"/>
</dbReference>
<proteinExistence type="inferred from homology"/>
<dbReference type="PROSITE" id="PS00395">
    <property type="entry name" value="ALANINE_RACEMASE"/>
    <property type="match status" value="1"/>
</dbReference>
<dbReference type="InterPro" id="IPR001608">
    <property type="entry name" value="Ala_racemase_N"/>
</dbReference>
<keyword evidence="6 7" id="KW-0413">Isomerase</keyword>
<dbReference type="EMBL" id="QGLE01000002">
    <property type="protein sequence ID" value="PWR24871.1"/>
    <property type="molecule type" value="Genomic_DNA"/>
</dbReference>
<dbReference type="InterPro" id="IPR009006">
    <property type="entry name" value="Ala_racemase/Decarboxylase_C"/>
</dbReference>
<evidence type="ECO:0000256" key="1">
    <source>
        <dbReference type="ARBA" id="ARBA00000316"/>
    </source>
</evidence>
<feature type="modified residue" description="N6-(pyridoxal phosphate)lysine" evidence="7 8">
    <location>
        <position position="48"/>
    </location>
</feature>
<evidence type="ECO:0000256" key="7">
    <source>
        <dbReference type="HAMAP-Rule" id="MF_01201"/>
    </source>
</evidence>
<dbReference type="NCBIfam" id="TIGR00492">
    <property type="entry name" value="alr"/>
    <property type="match status" value="1"/>
</dbReference>
<dbReference type="InterPro" id="IPR029066">
    <property type="entry name" value="PLP-binding_barrel"/>
</dbReference>
<feature type="binding site" evidence="7 9">
    <location>
        <position position="147"/>
    </location>
    <ligand>
        <name>substrate</name>
    </ligand>
</feature>
<name>A0A317EDP4_9PROT</name>
<evidence type="ECO:0000256" key="3">
    <source>
        <dbReference type="ARBA" id="ARBA00007880"/>
    </source>
</evidence>